<dbReference type="InterPro" id="IPR021514">
    <property type="entry name" value="DUF3176"/>
</dbReference>
<keyword evidence="1" id="KW-1133">Transmembrane helix</keyword>
<dbReference type="AlphaFoldDB" id="A0A4Z0Z0J9"/>
<keyword evidence="3" id="KW-1185">Reference proteome</keyword>
<comment type="caution">
    <text evidence="2">The sequence shown here is derived from an EMBL/GenBank/DDBJ whole genome shotgun (WGS) entry which is preliminary data.</text>
</comment>
<evidence type="ECO:0000313" key="3">
    <source>
        <dbReference type="Proteomes" id="UP000297716"/>
    </source>
</evidence>
<dbReference type="Pfam" id="PF11374">
    <property type="entry name" value="DUF3176"/>
    <property type="match status" value="1"/>
</dbReference>
<dbReference type="OrthoDB" id="5376804at2759"/>
<dbReference type="PANTHER" id="PTHR35394">
    <property type="entry name" value="DUF3176 DOMAIN-CONTAINING PROTEIN"/>
    <property type="match status" value="1"/>
</dbReference>
<dbReference type="PANTHER" id="PTHR35394:SF5">
    <property type="entry name" value="DUF3176 DOMAIN-CONTAINING PROTEIN"/>
    <property type="match status" value="1"/>
</dbReference>
<feature type="transmembrane region" description="Helical" evidence="1">
    <location>
        <begin position="16"/>
        <end position="38"/>
    </location>
</feature>
<evidence type="ECO:0000256" key="1">
    <source>
        <dbReference type="SAM" id="Phobius"/>
    </source>
</evidence>
<keyword evidence="1" id="KW-0472">Membrane</keyword>
<reference evidence="2 3" key="1">
    <citation type="submission" date="2019-03" db="EMBL/GenBank/DDBJ databases">
        <title>Draft genome sequence of Xylaria hypoxylon DSM 108379, a ubiquitous saprotrophic-parasitic fungi on hardwood.</title>
        <authorList>
            <person name="Buettner E."/>
            <person name="Leonhardt S."/>
            <person name="Gebauer A.M."/>
            <person name="Liers C."/>
            <person name="Hofrichter M."/>
            <person name="Kellner H."/>
        </authorList>
    </citation>
    <scope>NUCLEOTIDE SEQUENCE [LARGE SCALE GENOMIC DNA]</scope>
    <source>
        <strain evidence="2 3">DSM 108379</strain>
    </source>
</reference>
<gene>
    <name evidence="2" type="ORF">E0Z10_g3890</name>
</gene>
<keyword evidence="1" id="KW-0812">Transmembrane</keyword>
<sequence length="402" mass="43937">MDNTAIRINQSLQSAWWWWEIVSSALSIVSMSLTIYLLSQINGLALHQWPFPIQPNSLLSVLTTVGKAKLFDSASRGPWGALVFLYKLRAPAITSFALAWITIIALGIEPSAQQIIHVLSREVPLNNVTSSIGRADSYQSKGFFANSDQWQNFFGTANNTDVVTLEAALLNGAAGTIGRPSFSCPSPAFRCTYDDFSTLGFCASAINMTENIASSCQTSSGSYTYIDCTYEFPNQSTYISDNLSLKYNIAWNMGNDDSTHFLSTTGPNLTFASVKPLSTTFGDYNKGPPVEAFAVQWYWCELNFHNVTSLQGQLPTQSIDSIKLDAVPGEGKFRSSKTGKNYSISADAQLGFSEFVSLAFSQTVSKGVAYSGPQLIHLEYLLYNSNLTQVANNFAASITNQI</sequence>
<protein>
    <submittedName>
        <fullName evidence="2">Uncharacterized protein</fullName>
    </submittedName>
</protein>
<accession>A0A4Z0Z0J9</accession>
<dbReference type="STRING" id="37992.A0A4Z0Z0J9"/>
<evidence type="ECO:0000313" key="2">
    <source>
        <dbReference type="EMBL" id="TGJ84885.1"/>
    </source>
</evidence>
<dbReference type="EMBL" id="SKBN01000057">
    <property type="protein sequence ID" value="TGJ84885.1"/>
    <property type="molecule type" value="Genomic_DNA"/>
</dbReference>
<dbReference type="Proteomes" id="UP000297716">
    <property type="component" value="Unassembled WGS sequence"/>
</dbReference>
<proteinExistence type="predicted"/>
<organism evidence="2 3">
    <name type="scientific">Xylaria hypoxylon</name>
    <dbReference type="NCBI Taxonomy" id="37992"/>
    <lineage>
        <taxon>Eukaryota</taxon>
        <taxon>Fungi</taxon>
        <taxon>Dikarya</taxon>
        <taxon>Ascomycota</taxon>
        <taxon>Pezizomycotina</taxon>
        <taxon>Sordariomycetes</taxon>
        <taxon>Xylariomycetidae</taxon>
        <taxon>Xylariales</taxon>
        <taxon>Xylariaceae</taxon>
        <taxon>Xylaria</taxon>
    </lineage>
</organism>
<name>A0A4Z0Z0J9_9PEZI</name>